<evidence type="ECO:0000313" key="5">
    <source>
        <dbReference type="Proteomes" id="UP000657385"/>
    </source>
</evidence>
<dbReference type="EMBL" id="JADPRT010000011">
    <property type="protein sequence ID" value="MBF9071361.1"/>
    <property type="molecule type" value="Genomic_DNA"/>
</dbReference>
<protein>
    <submittedName>
        <fullName evidence="4">PhzF family phenazine biosynthesis protein</fullName>
    </submittedName>
</protein>
<dbReference type="Gene3D" id="3.10.310.10">
    <property type="entry name" value="Diaminopimelate Epimerase, Chain A, domain 1"/>
    <property type="match status" value="2"/>
</dbReference>
<evidence type="ECO:0000256" key="2">
    <source>
        <dbReference type="ARBA" id="ARBA00023235"/>
    </source>
</evidence>
<dbReference type="GO" id="GO:0005737">
    <property type="term" value="C:cytoplasm"/>
    <property type="evidence" value="ECO:0007669"/>
    <property type="project" value="TreeGrafter"/>
</dbReference>
<dbReference type="RefSeq" id="WP_196196510.1">
    <property type="nucleotide sequence ID" value="NZ_JADPRT010000011.1"/>
</dbReference>
<sequence>MRLFVVDAFTDRPFSGNPAAVCLLPTGQWPDDAWMQRIAAEMNHSETAFALPLPDSAEAEWAIRWFTPRVEAGLCGHATLATAHALRAEKGLVGTVRFQSRNHGVLAAHADAEGAITLDFPAVPATAVPIPDGLATALGAIPEAALHSAGLGDLLAIFADESTVRVLTPDLDAVADLTTRNALRGIIVTAPAAKDTQGHDFVSRFFAPARGIPEDPVTGSAHTTLAPYWSARLGRQELTGLQTSTRSGLVRTALRGDRVHLTGNAVTILDGTLHA</sequence>
<dbReference type="InterPro" id="IPR003719">
    <property type="entry name" value="Phenazine_PhzF-like"/>
</dbReference>
<dbReference type="AlphaFoldDB" id="A0A931FGZ4"/>
<evidence type="ECO:0000313" key="4">
    <source>
        <dbReference type="EMBL" id="MBF9071361.1"/>
    </source>
</evidence>
<dbReference type="PANTHER" id="PTHR13774:SF17">
    <property type="entry name" value="PHENAZINE BIOSYNTHESIS-LIKE DOMAIN-CONTAINING PROTEIN"/>
    <property type="match status" value="1"/>
</dbReference>
<accession>A0A931FGZ4</accession>
<evidence type="ECO:0000256" key="3">
    <source>
        <dbReference type="PIRSR" id="PIRSR016184-1"/>
    </source>
</evidence>
<keyword evidence="5" id="KW-1185">Reference proteome</keyword>
<proteinExistence type="inferred from homology"/>
<feature type="active site" evidence="3">
    <location>
        <position position="46"/>
    </location>
</feature>
<organism evidence="4 5">
    <name type="scientific">Streptacidiphilus fuscans</name>
    <dbReference type="NCBI Taxonomy" id="2789292"/>
    <lineage>
        <taxon>Bacteria</taxon>
        <taxon>Bacillati</taxon>
        <taxon>Actinomycetota</taxon>
        <taxon>Actinomycetes</taxon>
        <taxon>Kitasatosporales</taxon>
        <taxon>Streptomycetaceae</taxon>
        <taxon>Streptacidiphilus</taxon>
    </lineage>
</organism>
<dbReference type="NCBIfam" id="TIGR00654">
    <property type="entry name" value="PhzF_family"/>
    <property type="match status" value="1"/>
</dbReference>
<dbReference type="PANTHER" id="PTHR13774">
    <property type="entry name" value="PHENAZINE BIOSYNTHESIS PROTEIN"/>
    <property type="match status" value="1"/>
</dbReference>
<keyword evidence="2" id="KW-0413">Isomerase</keyword>
<dbReference type="Pfam" id="PF02567">
    <property type="entry name" value="PhzC-PhzF"/>
    <property type="match status" value="1"/>
</dbReference>
<dbReference type="PIRSF" id="PIRSF016184">
    <property type="entry name" value="PhzC_PhzF"/>
    <property type="match status" value="1"/>
</dbReference>
<comment type="caution">
    <text evidence="4">The sequence shown here is derived from an EMBL/GenBank/DDBJ whole genome shotgun (WGS) entry which is preliminary data.</text>
</comment>
<dbReference type="Proteomes" id="UP000657385">
    <property type="component" value="Unassembled WGS sequence"/>
</dbReference>
<reference evidence="4" key="1">
    <citation type="submission" date="2020-11" db="EMBL/GenBank/DDBJ databases">
        <title>Isolation and identification of active actinomycetes.</title>
        <authorList>
            <person name="Yu B."/>
        </authorList>
    </citation>
    <scope>NUCLEOTIDE SEQUENCE</scope>
    <source>
        <strain evidence="4">NEAU-YB345</strain>
    </source>
</reference>
<gene>
    <name evidence="4" type="ORF">I2501_25400</name>
</gene>
<comment type="similarity">
    <text evidence="1">Belongs to the PhzF family.</text>
</comment>
<evidence type="ECO:0000256" key="1">
    <source>
        <dbReference type="ARBA" id="ARBA00008270"/>
    </source>
</evidence>
<dbReference type="GO" id="GO:0016853">
    <property type="term" value="F:isomerase activity"/>
    <property type="evidence" value="ECO:0007669"/>
    <property type="project" value="UniProtKB-KW"/>
</dbReference>
<name>A0A931FGZ4_9ACTN</name>
<dbReference type="SUPFAM" id="SSF54506">
    <property type="entry name" value="Diaminopimelate epimerase-like"/>
    <property type="match status" value="1"/>
</dbReference>